<dbReference type="Proteomes" id="UP000815325">
    <property type="component" value="Unassembled WGS sequence"/>
</dbReference>
<gene>
    <name evidence="2" type="ORF">DUNSADRAFT_16522</name>
</gene>
<feature type="domain" description="Trs120/TRAPPC9 N-terminal" evidence="1">
    <location>
        <begin position="14"/>
        <end position="197"/>
    </location>
</feature>
<proteinExistence type="predicted"/>
<reference evidence="2" key="1">
    <citation type="submission" date="2017-08" db="EMBL/GenBank/DDBJ databases">
        <authorList>
            <person name="Polle J.E."/>
            <person name="Barry K."/>
            <person name="Cushman J."/>
            <person name="Schmutz J."/>
            <person name="Tran D."/>
            <person name="Hathwaick L.T."/>
            <person name="Yim W.C."/>
            <person name="Jenkins J."/>
            <person name="Mckie-Krisberg Z.M."/>
            <person name="Prochnik S."/>
            <person name="Lindquist E."/>
            <person name="Dockter R.B."/>
            <person name="Adam C."/>
            <person name="Molina H."/>
            <person name="Bunkerborg J."/>
            <person name="Jin E."/>
            <person name="Buchheim M."/>
            <person name="Magnuson J."/>
        </authorList>
    </citation>
    <scope>NUCLEOTIDE SEQUENCE</scope>
    <source>
        <strain evidence="2">CCAP 19/18</strain>
    </source>
</reference>
<evidence type="ECO:0000313" key="3">
    <source>
        <dbReference type="Proteomes" id="UP000815325"/>
    </source>
</evidence>
<protein>
    <submittedName>
        <fullName evidence="2">TRAPP II complex</fullName>
    </submittedName>
</protein>
<name>A0ABQ7G3E5_DUNSA</name>
<dbReference type="InterPro" id="IPR058563">
    <property type="entry name" value="Trs120_TRAPPC9_N"/>
</dbReference>
<dbReference type="Pfam" id="PF08626">
    <property type="entry name" value="TRAPPC9-Trs120"/>
    <property type="match status" value="1"/>
</dbReference>
<sequence length="282" mass="31757">MADLVLLEPGTSVFSGGEVRVAILPVGDVPRHAMDAYMGCINQYRHIPLSSMRAHYRESAPKTPFGNLDWEKGFMHFRFLHLDEARKKSRTCDLHRQRQVVAVLGVVHCPWTPSLHGAHAEFSKMCSLLFPEAPIQRCLLANPTTDHVHQSRESNYESMIVFQPGGGIRHLEHEFSFWLHDLAAQILAELEHCVLSASPLGMPMGPACYADSPEFTCSSPAMEDVARRFTLDEDEAHEKKRWGRLMKTKGDLCLMAGSCQDAFDHYRTCSDLARISTHTINL</sequence>
<dbReference type="PANTHER" id="PTHR21512:SF5">
    <property type="entry name" value="TRAFFICKING PROTEIN PARTICLE COMPLEX SUBUNIT 9"/>
    <property type="match status" value="1"/>
</dbReference>
<dbReference type="InterPro" id="IPR013935">
    <property type="entry name" value="Trs120_TRAPPC9"/>
</dbReference>
<accession>A0ABQ7G3E5</accession>
<keyword evidence="3" id="KW-1185">Reference proteome</keyword>
<organism evidence="2 3">
    <name type="scientific">Dunaliella salina</name>
    <name type="common">Green alga</name>
    <name type="synonym">Protococcus salinus</name>
    <dbReference type="NCBI Taxonomy" id="3046"/>
    <lineage>
        <taxon>Eukaryota</taxon>
        <taxon>Viridiplantae</taxon>
        <taxon>Chlorophyta</taxon>
        <taxon>core chlorophytes</taxon>
        <taxon>Chlorophyceae</taxon>
        <taxon>CS clade</taxon>
        <taxon>Chlamydomonadales</taxon>
        <taxon>Dunaliellaceae</taxon>
        <taxon>Dunaliella</taxon>
    </lineage>
</organism>
<evidence type="ECO:0000259" key="1">
    <source>
        <dbReference type="Pfam" id="PF08626"/>
    </source>
</evidence>
<evidence type="ECO:0000313" key="2">
    <source>
        <dbReference type="EMBL" id="KAF5829122.1"/>
    </source>
</evidence>
<comment type="caution">
    <text evidence="2">The sequence shown here is derived from an EMBL/GenBank/DDBJ whole genome shotgun (WGS) entry which is preliminary data.</text>
</comment>
<dbReference type="PANTHER" id="PTHR21512">
    <property type="entry name" value="TRAFFICKING PROTEIN PARTICLE COMPLEX SUBUNIT 9"/>
    <property type="match status" value="1"/>
</dbReference>
<dbReference type="EMBL" id="MU070201">
    <property type="protein sequence ID" value="KAF5829122.1"/>
    <property type="molecule type" value="Genomic_DNA"/>
</dbReference>